<dbReference type="Proteomes" id="UP001224418">
    <property type="component" value="Unassembled WGS sequence"/>
</dbReference>
<organism evidence="1 2">
    <name type="scientific">Hathewaya limosa</name>
    <name type="common">Clostridium limosum</name>
    <dbReference type="NCBI Taxonomy" id="1536"/>
    <lineage>
        <taxon>Bacteria</taxon>
        <taxon>Bacillati</taxon>
        <taxon>Bacillota</taxon>
        <taxon>Clostridia</taxon>
        <taxon>Eubacteriales</taxon>
        <taxon>Clostridiaceae</taxon>
        <taxon>Hathewaya</taxon>
    </lineage>
</organism>
<proteinExistence type="predicted"/>
<evidence type="ECO:0000313" key="2">
    <source>
        <dbReference type="Proteomes" id="UP001224418"/>
    </source>
</evidence>
<dbReference type="EMBL" id="JAUSWN010000009">
    <property type="protein sequence ID" value="MDQ0479557.1"/>
    <property type="molecule type" value="Genomic_DNA"/>
</dbReference>
<reference evidence="1 2" key="1">
    <citation type="submission" date="2023-07" db="EMBL/GenBank/DDBJ databases">
        <title>Genomic Encyclopedia of Type Strains, Phase IV (KMG-IV): sequencing the most valuable type-strain genomes for metagenomic binning, comparative biology and taxonomic classification.</title>
        <authorList>
            <person name="Goeker M."/>
        </authorList>
    </citation>
    <scope>NUCLEOTIDE SEQUENCE [LARGE SCALE GENOMIC DNA]</scope>
    <source>
        <strain evidence="1 2">DSM 1400</strain>
    </source>
</reference>
<dbReference type="RefSeq" id="WP_307355571.1">
    <property type="nucleotide sequence ID" value="NZ_BAAACJ010000033.1"/>
</dbReference>
<sequence>MKVKLGQTIRFTQNRKISIENGGTVTIKKGDMAQVLRKVDNKSGEILYLTGEAKGKSQIITMEIDDKIDVDKVSKEIMAMLNKEI</sequence>
<gene>
    <name evidence="1" type="ORF">QOZ93_001298</name>
</gene>
<accession>A0ABU0JR36</accession>
<name>A0ABU0JR36_HATLI</name>
<comment type="caution">
    <text evidence="1">The sequence shown here is derived from an EMBL/GenBank/DDBJ whole genome shotgun (WGS) entry which is preliminary data.</text>
</comment>
<protein>
    <submittedName>
        <fullName evidence="1">Uncharacterized protein</fullName>
    </submittedName>
</protein>
<keyword evidence="2" id="KW-1185">Reference proteome</keyword>
<evidence type="ECO:0000313" key="1">
    <source>
        <dbReference type="EMBL" id="MDQ0479557.1"/>
    </source>
</evidence>